<proteinExistence type="predicted"/>
<dbReference type="InterPro" id="IPR012337">
    <property type="entry name" value="RNaseH-like_sf"/>
</dbReference>
<sequence>MISNLSIQIRQKNVDSVTKFLVGTMQPFNVVESQSFNNMIKTLNPSFKVPSRKFFSKTAVPKLYNDVTESIKRELASVDSNNVCLTTDCWTSLATTPYIAVTAHFIDTEWHLKSVCLCCTQFEENHTSENITQVLKDILSDWNLDAQEITCYTTDNGSNIVKAISMLYVPHMPCFGHTERRPMSPCLIPLQHPYR</sequence>
<dbReference type="AlphaFoldDB" id="A0A4Y2VCJ3"/>
<name>A0A4Y2VCJ3_ARAVE</name>
<dbReference type="PANTHER" id="PTHR46481">
    <property type="entry name" value="ZINC FINGER BED DOMAIN-CONTAINING PROTEIN 4"/>
    <property type="match status" value="1"/>
</dbReference>
<comment type="caution">
    <text evidence="1">The sequence shown here is derived from an EMBL/GenBank/DDBJ whole genome shotgun (WGS) entry which is preliminary data.</text>
</comment>
<dbReference type="Proteomes" id="UP000499080">
    <property type="component" value="Unassembled WGS sequence"/>
</dbReference>
<evidence type="ECO:0000313" key="1">
    <source>
        <dbReference type="EMBL" id="GBO23005.1"/>
    </source>
</evidence>
<dbReference type="SUPFAM" id="SSF140996">
    <property type="entry name" value="Hermes dimerisation domain"/>
    <property type="match status" value="1"/>
</dbReference>
<organism evidence="1 2">
    <name type="scientific">Araneus ventricosus</name>
    <name type="common">Orbweaver spider</name>
    <name type="synonym">Epeira ventricosa</name>
    <dbReference type="NCBI Taxonomy" id="182803"/>
    <lineage>
        <taxon>Eukaryota</taxon>
        <taxon>Metazoa</taxon>
        <taxon>Ecdysozoa</taxon>
        <taxon>Arthropoda</taxon>
        <taxon>Chelicerata</taxon>
        <taxon>Arachnida</taxon>
        <taxon>Araneae</taxon>
        <taxon>Araneomorphae</taxon>
        <taxon>Entelegynae</taxon>
        <taxon>Araneoidea</taxon>
        <taxon>Araneidae</taxon>
        <taxon>Araneus</taxon>
    </lineage>
</organism>
<dbReference type="InterPro" id="IPR052035">
    <property type="entry name" value="ZnF_BED_domain_contain"/>
</dbReference>
<keyword evidence="2" id="KW-1185">Reference proteome</keyword>
<dbReference type="SUPFAM" id="SSF53098">
    <property type="entry name" value="Ribonuclease H-like"/>
    <property type="match status" value="1"/>
</dbReference>
<accession>A0A4Y2VCJ3</accession>
<dbReference type="EMBL" id="BGPR01046060">
    <property type="protein sequence ID" value="GBO23005.1"/>
    <property type="molecule type" value="Genomic_DNA"/>
</dbReference>
<gene>
    <name evidence="1" type="primary">ZBED1_1</name>
    <name evidence="1" type="ORF">AVEN_125850_1</name>
</gene>
<dbReference type="PANTHER" id="PTHR46481:SF9">
    <property type="entry name" value="ZINC FINGER BED DOMAIN-CONTAINING PROTEIN 1-LIKE"/>
    <property type="match status" value="1"/>
</dbReference>
<dbReference type="OrthoDB" id="6420158at2759"/>
<evidence type="ECO:0000313" key="2">
    <source>
        <dbReference type="Proteomes" id="UP000499080"/>
    </source>
</evidence>
<reference evidence="1 2" key="1">
    <citation type="journal article" date="2019" name="Sci. Rep.">
        <title>Orb-weaving spider Araneus ventricosus genome elucidates the spidroin gene catalogue.</title>
        <authorList>
            <person name="Kono N."/>
            <person name="Nakamura H."/>
            <person name="Ohtoshi R."/>
            <person name="Moran D.A.P."/>
            <person name="Shinohara A."/>
            <person name="Yoshida Y."/>
            <person name="Fujiwara M."/>
            <person name="Mori M."/>
            <person name="Tomita M."/>
            <person name="Arakawa K."/>
        </authorList>
    </citation>
    <scope>NUCLEOTIDE SEQUENCE [LARGE SCALE GENOMIC DNA]</scope>
</reference>
<protein>
    <submittedName>
        <fullName evidence="1">Zinc finger BED domain-containing protein 1</fullName>
    </submittedName>
</protein>